<sequence>MTYAEMKEAIARALPAMLPALREQLYALNAAGGIDDREAGELDDAIEARRTAGRASPTAAPPPSSAVPLAAVMERASIFPPRTRPRISDRPSAKLRRRRVAYSGPIPPGLAELFTVGEIAVLGIVADEIAAKGRCDRSVAEIAQRAGVCCRLVQRAIKEARLQGLISVDERKQHGAKHLTNVIRVLSREWAAWLARRSKSRGVGESKVTPADTIRFFSSLKGEAPARGSVKRGFRRGDSSSGPASRPAGVHRF</sequence>
<dbReference type="OrthoDB" id="8005824at2"/>
<feature type="region of interest" description="Disordered" evidence="1">
    <location>
        <begin position="224"/>
        <end position="253"/>
    </location>
</feature>
<organism evidence="2 3">
    <name type="scientific">Methylobacterium nonmethylotrophicum</name>
    <dbReference type="NCBI Taxonomy" id="1141884"/>
    <lineage>
        <taxon>Bacteria</taxon>
        <taxon>Pseudomonadati</taxon>
        <taxon>Pseudomonadota</taxon>
        <taxon>Alphaproteobacteria</taxon>
        <taxon>Hyphomicrobiales</taxon>
        <taxon>Methylobacteriaceae</taxon>
        <taxon>Methylobacterium</taxon>
    </lineage>
</organism>
<dbReference type="AlphaFoldDB" id="A0A4Z0NDV9"/>
<comment type="caution">
    <text evidence="2">The sequence shown here is derived from an EMBL/GenBank/DDBJ whole genome shotgun (WGS) entry which is preliminary data.</text>
</comment>
<evidence type="ECO:0008006" key="4">
    <source>
        <dbReference type="Google" id="ProtNLM"/>
    </source>
</evidence>
<protein>
    <recommendedName>
        <fullName evidence="4">Helix-turn-helix domain-containing protein</fullName>
    </recommendedName>
</protein>
<accession>A0A4Z0NDV9</accession>
<gene>
    <name evidence="2" type="ORF">EU555_35710</name>
</gene>
<reference evidence="2 3" key="1">
    <citation type="submission" date="2019-04" db="EMBL/GenBank/DDBJ databases">
        <authorList>
            <person name="Feng G."/>
            <person name="Zhu H."/>
        </authorList>
    </citation>
    <scope>NUCLEOTIDE SEQUENCE [LARGE SCALE GENOMIC DNA]</scope>
    <source>
        <strain evidence="2 3">6HR-1</strain>
    </source>
</reference>
<evidence type="ECO:0000313" key="2">
    <source>
        <dbReference type="EMBL" id="TGD91593.1"/>
    </source>
</evidence>
<name>A0A4Z0NDV9_9HYPH</name>
<proteinExistence type="predicted"/>
<evidence type="ECO:0000313" key="3">
    <source>
        <dbReference type="Proteomes" id="UP000297535"/>
    </source>
</evidence>
<dbReference type="Proteomes" id="UP000297535">
    <property type="component" value="Unassembled WGS sequence"/>
</dbReference>
<keyword evidence="3" id="KW-1185">Reference proteome</keyword>
<dbReference type="RefSeq" id="WP_135420111.1">
    <property type="nucleotide sequence ID" value="NZ_SRLB01000078.1"/>
</dbReference>
<dbReference type="EMBL" id="SRLB01000078">
    <property type="protein sequence ID" value="TGD91593.1"/>
    <property type="molecule type" value="Genomic_DNA"/>
</dbReference>
<evidence type="ECO:0000256" key="1">
    <source>
        <dbReference type="SAM" id="MobiDB-lite"/>
    </source>
</evidence>